<dbReference type="CDD" id="cd06267">
    <property type="entry name" value="PBP1_LacI_sugar_binding-like"/>
    <property type="match status" value="1"/>
</dbReference>
<dbReference type="SMART" id="SM00354">
    <property type="entry name" value="HTH_LACI"/>
    <property type="match status" value="1"/>
</dbReference>
<dbReference type="AlphaFoldDB" id="A0A660CBA2"/>
<dbReference type="Gene3D" id="1.10.260.40">
    <property type="entry name" value="lambda repressor-like DNA-binding domains"/>
    <property type="match status" value="1"/>
</dbReference>
<protein>
    <submittedName>
        <fullName evidence="6">LacI family transcriptional regulator</fullName>
    </submittedName>
</protein>
<reference evidence="6 7" key="1">
    <citation type="submission" date="2019-07" db="EMBL/GenBank/DDBJ databases">
        <title>R&amp;d 2014.</title>
        <authorList>
            <person name="Klenk H.-P."/>
        </authorList>
    </citation>
    <scope>NUCLEOTIDE SEQUENCE [LARGE SCALE GENOMIC DNA]</scope>
    <source>
        <strain evidence="6 7">DSM 43194</strain>
    </source>
</reference>
<dbReference type="SUPFAM" id="SSF47413">
    <property type="entry name" value="lambda repressor-like DNA-binding domains"/>
    <property type="match status" value="1"/>
</dbReference>
<name>A0A660CBA2_9PSEU</name>
<comment type="caution">
    <text evidence="6">The sequence shown here is derived from an EMBL/GenBank/DDBJ whole genome shotgun (WGS) entry which is preliminary data.</text>
</comment>
<dbReference type="EMBL" id="VLJV01000001">
    <property type="protein sequence ID" value="TWH18789.1"/>
    <property type="molecule type" value="Genomic_DNA"/>
</dbReference>
<dbReference type="PROSITE" id="PS50932">
    <property type="entry name" value="HTH_LACI_2"/>
    <property type="match status" value="1"/>
</dbReference>
<sequence length="330" mass="34952">MITINDVAAHAGVSTATVSRVLNGKSTVDQQLADRVLVAAKELGYRRNGLARNLRRQSTAVLALIISDVENPFFTAIARGVEDIAQEAGYSVVLCNSDDNADKEARYVDVAVSEQVAGVIVSPTTAEPNFAPLRDAGVPIVAVDRPVPGPPTDTVLVDSRLGARQATEHLLGQGYTTVACLTGPRGVPTADDRAAGHRDALRAAGLRAPAALTKRAEYRASGARSATVELFRGRTRPDAVLVANNAMAIGTLQALRELGLRPGSDVGVVTFDEAPWTTLIDPPLTVVAQPAYDIGSHAVRMMLDRIAEPDRDVRTTTLHTALVERASSVR</sequence>
<dbReference type="PRINTS" id="PR00036">
    <property type="entry name" value="HTHLACI"/>
</dbReference>
<dbReference type="InterPro" id="IPR028082">
    <property type="entry name" value="Peripla_BP_I"/>
</dbReference>
<accession>A0A660CBA2</accession>
<dbReference type="GO" id="GO:0000976">
    <property type="term" value="F:transcription cis-regulatory region binding"/>
    <property type="evidence" value="ECO:0007669"/>
    <property type="project" value="TreeGrafter"/>
</dbReference>
<gene>
    <name evidence="6" type="ORF">JD82_00610</name>
</gene>
<dbReference type="CDD" id="cd01392">
    <property type="entry name" value="HTH_LacI"/>
    <property type="match status" value="1"/>
</dbReference>
<evidence type="ECO:0000256" key="4">
    <source>
        <dbReference type="ARBA" id="ARBA00023163"/>
    </source>
</evidence>
<evidence type="ECO:0000256" key="3">
    <source>
        <dbReference type="ARBA" id="ARBA00023125"/>
    </source>
</evidence>
<feature type="domain" description="HTH lacI-type" evidence="5">
    <location>
        <begin position="2"/>
        <end position="56"/>
    </location>
</feature>
<dbReference type="SUPFAM" id="SSF53822">
    <property type="entry name" value="Periplasmic binding protein-like I"/>
    <property type="match status" value="1"/>
</dbReference>
<dbReference type="GO" id="GO:0003700">
    <property type="term" value="F:DNA-binding transcription factor activity"/>
    <property type="evidence" value="ECO:0007669"/>
    <property type="project" value="TreeGrafter"/>
</dbReference>
<evidence type="ECO:0000313" key="6">
    <source>
        <dbReference type="EMBL" id="TWH18789.1"/>
    </source>
</evidence>
<dbReference type="InterPro" id="IPR010982">
    <property type="entry name" value="Lambda_DNA-bd_dom_sf"/>
</dbReference>
<keyword evidence="3" id="KW-0238">DNA-binding</keyword>
<dbReference type="Gene3D" id="3.40.50.2300">
    <property type="match status" value="2"/>
</dbReference>
<keyword evidence="2" id="KW-0805">Transcription regulation</keyword>
<dbReference type="Pfam" id="PF00356">
    <property type="entry name" value="LacI"/>
    <property type="match status" value="1"/>
</dbReference>
<evidence type="ECO:0000256" key="1">
    <source>
        <dbReference type="ARBA" id="ARBA00022491"/>
    </source>
</evidence>
<organism evidence="6 7">
    <name type="scientific">Prauserella rugosa</name>
    <dbReference type="NCBI Taxonomy" id="43354"/>
    <lineage>
        <taxon>Bacteria</taxon>
        <taxon>Bacillati</taxon>
        <taxon>Actinomycetota</taxon>
        <taxon>Actinomycetes</taxon>
        <taxon>Pseudonocardiales</taxon>
        <taxon>Pseudonocardiaceae</taxon>
        <taxon>Prauserella</taxon>
    </lineage>
</organism>
<dbReference type="PANTHER" id="PTHR30146:SF148">
    <property type="entry name" value="HTH-TYPE TRANSCRIPTIONAL REPRESSOR PURR-RELATED"/>
    <property type="match status" value="1"/>
</dbReference>
<dbReference type="InterPro" id="IPR046335">
    <property type="entry name" value="LacI/GalR-like_sensor"/>
</dbReference>
<dbReference type="OrthoDB" id="37081at2"/>
<evidence type="ECO:0000313" key="7">
    <source>
        <dbReference type="Proteomes" id="UP000317303"/>
    </source>
</evidence>
<dbReference type="InterPro" id="IPR000843">
    <property type="entry name" value="HTH_LacI"/>
</dbReference>
<dbReference type="PANTHER" id="PTHR30146">
    <property type="entry name" value="LACI-RELATED TRANSCRIPTIONAL REPRESSOR"/>
    <property type="match status" value="1"/>
</dbReference>
<dbReference type="RefSeq" id="WP_030531936.1">
    <property type="nucleotide sequence ID" value="NZ_JOIJ01000006.1"/>
</dbReference>
<dbReference type="Pfam" id="PF13377">
    <property type="entry name" value="Peripla_BP_3"/>
    <property type="match status" value="1"/>
</dbReference>
<keyword evidence="7" id="KW-1185">Reference proteome</keyword>
<dbReference type="Proteomes" id="UP000317303">
    <property type="component" value="Unassembled WGS sequence"/>
</dbReference>
<keyword evidence="1" id="KW-0678">Repressor</keyword>
<dbReference type="PROSITE" id="PS00356">
    <property type="entry name" value="HTH_LACI_1"/>
    <property type="match status" value="1"/>
</dbReference>
<evidence type="ECO:0000256" key="2">
    <source>
        <dbReference type="ARBA" id="ARBA00023015"/>
    </source>
</evidence>
<evidence type="ECO:0000259" key="5">
    <source>
        <dbReference type="PROSITE" id="PS50932"/>
    </source>
</evidence>
<proteinExistence type="predicted"/>
<keyword evidence="4" id="KW-0804">Transcription</keyword>